<dbReference type="AlphaFoldDB" id="W9C1X3"/>
<dbReference type="HOGENOM" id="CLU_2513939_0_0_1"/>
<name>W9C1X3_SCLBF</name>
<comment type="caution">
    <text evidence="1">The sequence shown here is derived from an EMBL/GenBank/DDBJ whole genome shotgun (WGS) entry which is preliminary data.</text>
</comment>
<accession>W9C1X3</accession>
<organism evidence="1 2">
    <name type="scientific">Sclerotinia borealis (strain F-4128)</name>
    <dbReference type="NCBI Taxonomy" id="1432307"/>
    <lineage>
        <taxon>Eukaryota</taxon>
        <taxon>Fungi</taxon>
        <taxon>Dikarya</taxon>
        <taxon>Ascomycota</taxon>
        <taxon>Pezizomycotina</taxon>
        <taxon>Leotiomycetes</taxon>
        <taxon>Helotiales</taxon>
        <taxon>Sclerotiniaceae</taxon>
        <taxon>Sclerotinia</taxon>
    </lineage>
</organism>
<protein>
    <submittedName>
        <fullName evidence="1">Uncharacterized protein</fullName>
    </submittedName>
</protein>
<dbReference type="EMBL" id="AYSA01000802">
    <property type="protein sequence ID" value="ESZ89723.1"/>
    <property type="molecule type" value="Genomic_DNA"/>
</dbReference>
<gene>
    <name evidence="1" type="ORF">SBOR_9892</name>
</gene>
<evidence type="ECO:0000313" key="1">
    <source>
        <dbReference type="EMBL" id="ESZ89723.1"/>
    </source>
</evidence>
<dbReference type="Proteomes" id="UP000019487">
    <property type="component" value="Unassembled WGS sequence"/>
</dbReference>
<reference evidence="1 2" key="1">
    <citation type="journal article" date="2014" name="Genome Announc.">
        <title>Draft genome sequence of Sclerotinia borealis, a psychrophilic plant pathogenic fungus.</title>
        <authorList>
            <person name="Mardanov A.V."/>
            <person name="Beletsky A.V."/>
            <person name="Kadnikov V.V."/>
            <person name="Ignatov A.N."/>
            <person name="Ravin N.V."/>
        </authorList>
    </citation>
    <scope>NUCLEOTIDE SEQUENCE [LARGE SCALE GENOMIC DNA]</scope>
    <source>
        <strain evidence="2">F-4157</strain>
    </source>
</reference>
<keyword evidence="2" id="KW-1185">Reference proteome</keyword>
<proteinExistence type="predicted"/>
<evidence type="ECO:0000313" key="2">
    <source>
        <dbReference type="Proteomes" id="UP000019487"/>
    </source>
</evidence>
<sequence>MSIVVGIITLGTINSGGIIEVGHHIFFSYKRLEDLPILAAGSDFANSIMKTFAVNAPSIIPMEISATGTMELKETYLLLNSYWAF</sequence>